<evidence type="ECO:0000313" key="2">
    <source>
        <dbReference type="EMBL" id="OWK17857.1"/>
    </source>
</evidence>
<organism evidence="2 3">
    <name type="scientific">Cervus elaphus hippelaphus</name>
    <name type="common">European red deer</name>
    <dbReference type="NCBI Taxonomy" id="46360"/>
    <lineage>
        <taxon>Eukaryota</taxon>
        <taxon>Metazoa</taxon>
        <taxon>Chordata</taxon>
        <taxon>Craniata</taxon>
        <taxon>Vertebrata</taxon>
        <taxon>Euteleostomi</taxon>
        <taxon>Mammalia</taxon>
        <taxon>Eutheria</taxon>
        <taxon>Laurasiatheria</taxon>
        <taxon>Artiodactyla</taxon>
        <taxon>Ruminantia</taxon>
        <taxon>Pecora</taxon>
        <taxon>Cervidae</taxon>
        <taxon>Cervinae</taxon>
        <taxon>Cervus</taxon>
    </lineage>
</organism>
<comment type="caution">
    <text evidence="2">The sequence shown here is derived from an EMBL/GenBank/DDBJ whole genome shotgun (WGS) entry which is preliminary data.</text>
</comment>
<accession>A0A212DHX1</accession>
<dbReference type="AlphaFoldDB" id="A0A212DHX1"/>
<dbReference type="EMBL" id="MKHE01000001">
    <property type="protein sequence ID" value="OWK17857.1"/>
    <property type="molecule type" value="Genomic_DNA"/>
</dbReference>
<keyword evidence="1" id="KW-0732">Signal</keyword>
<sequence length="95" mass="10585">MIWATLLISLSCLSLYTLGSGVRYYDPGQAWQSPEKVPEFPVDGVPRDRGHTQSTHVADILMLGRGDRQGCSVADGLEEARTLWKDLPNEEPEQQ</sequence>
<keyword evidence="3" id="KW-1185">Reference proteome</keyword>
<gene>
    <name evidence="2" type="ORF">Celaphus_00009186</name>
</gene>
<evidence type="ECO:0000313" key="3">
    <source>
        <dbReference type="Proteomes" id="UP000242450"/>
    </source>
</evidence>
<protein>
    <recommendedName>
        <fullName evidence="4">Secreted protein</fullName>
    </recommendedName>
</protein>
<reference evidence="2 3" key="1">
    <citation type="journal article" date="2018" name="Mol. Genet. Genomics">
        <title>The red deer Cervus elaphus genome CerEla1.0: sequencing, annotating, genes, and chromosomes.</title>
        <authorList>
            <person name="Bana N.A."/>
            <person name="Nyiri A."/>
            <person name="Nagy J."/>
            <person name="Frank K."/>
            <person name="Nagy T."/>
            <person name="Steger V."/>
            <person name="Schiller M."/>
            <person name="Lakatos P."/>
            <person name="Sugar L."/>
            <person name="Horn P."/>
            <person name="Barta E."/>
            <person name="Orosz L."/>
        </authorList>
    </citation>
    <scope>NUCLEOTIDE SEQUENCE [LARGE SCALE GENOMIC DNA]</scope>
    <source>
        <strain evidence="2">Hungarian</strain>
    </source>
</reference>
<name>A0A212DHX1_CEREH</name>
<evidence type="ECO:0008006" key="4">
    <source>
        <dbReference type="Google" id="ProtNLM"/>
    </source>
</evidence>
<feature type="chain" id="PRO_5012397326" description="Secreted protein" evidence="1">
    <location>
        <begin position="22"/>
        <end position="95"/>
    </location>
</feature>
<feature type="signal peptide" evidence="1">
    <location>
        <begin position="1"/>
        <end position="21"/>
    </location>
</feature>
<proteinExistence type="predicted"/>
<dbReference type="Proteomes" id="UP000242450">
    <property type="component" value="Chromosome 1"/>
</dbReference>
<evidence type="ECO:0000256" key="1">
    <source>
        <dbReference type="SAM" id="SignalP"/>
    </source>
</evidence>